<dbReference type="SUPFAM" id="SSF52799">
    <property type="entry name" value="(Phosphotyrosine protein) phosphatases II"/>
    <property type="match status" value="1"/>
</dbReference>
<dbReference type="GO" id="GO:0005737">
    <property type="term" value="C:cytoplasm"/>
    <property type="evidence" value="ECO:0007669"/>
    <property type="project" value="TreeGrafter"/>
</dbReference>
<dbReference type="PROSITE" id="PS50056">
    <property type="entry name" value="TYR_PHOSPHATASE_2"/>
    <property type="match status" value="1"/>
</dbReference>
<dbReference type="Proteomes" id="UP000095287">
    <property type="component" value="Unplaced"/>
</dbReference>
<dbReference type="InterPro" id="IPR010569">
    <property type="entry name" value="Myotubularin-like_Pase_dom"/>
</dbReference>
<evidence type="ECO:0000313" key="8">
    <source>
        <dbReference type="WBParaSite" id="L893_g1150.t1"/>
    </source>
</evidence>
<dbReference type="InterPro" id="IPR029021">
    <property type="entry name" value="Prot-tyrosine_phosphatase-like"/>
</dbReference>
<dbReference type="AlphaFoldDB" id="A0A1I7Y0V1"/>
<accession>A0A1I7Y0V1</accession>
<evidence type="ECO:0000259" key="5">
    <source>
        <dbReference type="PROSITE" id="PS50056"/>
    </source>
</evidence>
<feature type="domain" description="Myotubularin phosphatase" evidence="6">
    <location>
        <begin position="188"/>
        <end position="414"/>
    </location>
</feature>
<dbReference type="InterPro" id="IPR016130">
    <property type="entry name" value="Tyr_Pase_AS"/>
</dbReference>
<dbReference type="InterPro" id="IPR000387">
    <property type="entry name" value="Tyr_Pase_dom"/>
</dbReference>
<evidence type="ECO:0000256" key="3">
    <source>
        <dbReference type="PIRSR" id="PIRSR630564-1"/>
    </source>
</evidence>
<evidence type="ECO:0000259" key="6">
    <source>
        <dbReference type="PROSITE" id="PS51339"/>
    </source>
</evidence>
<sequence>MPMTEAIPIEGGPVDGRLREESFSEVIDVEDSKYAASPPTGQSFITIASTGTEQINRGRKICSLPDIAMLPGETVCSTVRSIVHGAVYFTNYRIVFMLEDRTGIAIIPRIAVEYVQLESDEASITVACRNGRMFRISASNVDSARAIHTQLLNVTMEERSAGSLFAFQVAQNVTDSAPAWLKGEPTIGMTLEELQSEFQRLQFGDYWKITDANGQFAMIPTYPEHFIIPKSVPDISLLSAASGRFLGRIPVAVWRDVKSGATLFRSSQPYVPWIGSSNPDEINLYNKCRESTSDATMIIMDARSSTSAHANRMKGGGFEFPQNYFGSDVKFMNLPNIHAVRNGFASYRQTISTKELDLNFYLNIHNCSWLYQIYSIISAAKHCNEYLTSGKNVLVHCSDGWDRTTQIVALAKLL</sequence>
<reference evidence="8" key="1">
    <citation type="submission" date="2016-11" db="UniProtKB">
        <authorList>
            <consortium name="WormBaseParasite"/>
        </authorList>
    </citation>
    <scope>IDENTIFICATION</scope>
</reference>
<feature type="binding site" evidence="4">
    <location>
        <begin position="311"/>
        <end position="314"/>
    </location>
    <ligand>
        <name>substrate</name>
    </ligand>
</feature>
<keyword evidence="7" id="KW-1185">Reference proteome</keyword>
<proteinExistence type="inferred from homology"/>
<dbReference type="GO" id="GO:0046856">
    <property type="term" value="P:phosphatidylinositol dephosphorylation"/>
    <property type="evidence" value="ECO:0007669"/>
    <property type="project" value="TreeGrafter"/>
</dbReference>
<dbReference type="PROSITE" id="PS00383">
    <property type="entry name" value="TYR_PHOSPHATASE_1"/>
    <property type="match status" value="1"/>
</dbReference>
<dbReference type="Pfam" id="PF06602">
    <property type="entry name" value="Myotub-related"/>
    <property type="match status" value="1"/>
</dbReference>
<protein>
    <submittedName>
        <fullName evidence="8">Protein-tyrosine-phosphatase</fullName>
    </submittedName>
</protein>
<dbReference type="GO" id="GO:0012505">
    <property type="term" value="C:endomembrane system"/>
    <property type="evidence" value="ECO:0007669"/>
    <property type="project" value="UniProtKB-SubCell"/>
</dbReference>
<dbReference type="PANTHER" id="PTHR10807">
    <property type="entry name" value="MYOTUBULARIN-RELATED"/>
    <property type="match status" value="1"/>
</dbReference>
<comment type="subcellular location">
    <subcellularLocation>
        <location evidence="1">Endomembrane system</location>
        <topology evidence="1">Peripheral membrane protein</topology>
    </subcellularLocation>
</comment>
<evidence type="ECO:0000256" key="1">
    <source>
        <dbReference type="ARBA" id="ARBA00004184"/>
    </source>
</evidence>
<dbReference type="GO" id="GO:0004438">
    <property type="term" value="F:phosphatidylinositol-3-phosphate phosphatase activity"/>
    <property type="evidence" value="ECO:0007669"/>
    <property type="project" value="TreeGrafter"/>
</dbReference>
<evidence type="ECO:0000313" key="7">
    <source>
        <dbReference type="Proteomes" id="UP000095287"/>
    </source>
</evidence>
<feature type="domain" description="Tyrosine specific protein phosphatases" evidence="5">
    <location>
        <begin position="374"/>
        <end position="414"/>
    </location>
</feature>
<dbReference type="PANTHER" id="PTHR10807:SF129">
    <property type="entry name" value="MYOTUBULARIN-RELATED PROTEIN 3"/>
    <property type="match status" value="1"/>
</dbReference>
<dbReference type="PROSITE" id="PS51339">
    <property type="entry name" value="PPASE_MYOTUBULARIN"/>
    <property type="match status" value="1"/>
</dbReference>
<evidence type="ECO:0000256" key="2">
    <source>
        <dbReference type="ARBA" id="ARBA00007471"/>
    </source>
</evidence>
<name>A0A1I7Y0V1_9BILA</name>
<dbReference type="InterPro" id="IPR030564">
    <property type="entry name" value="Myotubularin"/>
</dbReference>
<organism evidence="7 8">
    <name type="scientific">Steinernema glaseri</name>
    <dbReference type="NCBI Taxonomy" id="37863"/>
    <lineage>
        <taxon>Eukaryota</taxon>
        <taxon>Metazoa</taxon>
        <taxon>Ecdysozoa</taxon>
        <taxon>Nematoda</taxon>
        <taxon>Chromadorea</taxon>
        <taxon>Rhabditida</taxon>
        <taxon>Tylenchina</taxon>
        <taxon>Panagrolaimomorpha</taxon>
        <taxon>Strongyloidoidea</taxon>
        <taxon>Steinernematidae</taxon>
        <taxon>Steinernema</taxon>
    </lineage>
</organism>
<evidence type="ECO:0000256" key="4">
    <source>
        <dbReference type="PIRSR" id="PIRSR630564-2"/>
    </source>
</evidence>
<feature type="binding site" evidence="4">
    <location>
        <begin position="397"/>
        <end position="403"/>
    </location>
    <ligand>
        <name>substrate</name>
    </ligand>
</feature>
<dbReference type="WBParaSite" id="L893_g1150.t1">
    <property type="protein sequence ID" value="L893_g1150.t1"/>
    <property type="gene ID" value="L893_g1150"/>
</dbReference>
<feature type="binding site" evidence="4">
    <location>
        <begin position="336"/>
        <end position="337"/>
    </location>
    <ligand>
        <name>substrate</name>
    </ligand>
</feature>
<feature type="active site" description="Phosphocysteine intermediate" evidence="3">
    <location>
        <position position="397"/>
    </location>
</feature>
<dbReference type="SUPFAM" id="SSF50729">
    <property type="entry name" value="PH domain-like"/>
    <property type="match status" value="1"/>
</dbReference>
<dbReference type="GO" id="GO:0106018">
    <property type="term" value="F:phosphatidylinositol-3,5-bisphosphate phosphatase activity"/>
    <property type="evidence" value="ECO:0007669"/>
    <property type="project" value="TreeGrafter"/>
</dbReference>
<comment type="similarity">
    <text evidence="2">Belongs to the protein-tyrosine phosphatase family. Non-receptor class myotubularin subfamily.</text>
</comment>